<dbReference type="AlphaFoldDB" id="A0AAW1XSZ5"/>
<keyword evidence="3" id="KW-1185">Reference proteome</keyword>
<name>A0AAW1XSZ5_RUBAR</name>
<organism evidence="2 3">
    <name type="scientific">Rubus argutus</name>
    <name type="common">Southern blackberry</name>
    <dbReference type="NCBI Taxonomy" id="59490"/>
    <lineage>
        <taxon>Eukaryota</taxon>
        <taxon>Viridiplantae</taxon>
        <taxon>Streptophyta</taxon>
        <taxon>Embryophyta</taxon>
        <taxon>Tracheophyta</taxon>
        <taxon>Spermatophyta</taxon>
        <taxon>Magnoliopsida</taxon>
        <taxon>eudicotyledons</taxon>
        <taxon>Gunneridae</taxon>
        <taxon>Pentapetalae</taxon>
        <taxon>rosids</taxon>
        <taxon>fabids</taxon>
        <taxon>Rosales</taxon>
        <taxon>Rosaceae</taxon>
        <taxon>Rosoideae</taxon>
        <taxon>Rosoideae incertae sedis</taxon>
        <taxon>Rubus</taxon>
    </lineage>
</organism>
<evidence type="ECO:0000313" key="3">
    <source>
        <dbReference type="Proteomes" id="UP001457282"/>
    </source>
</evidence>
<reference evidence="2 3" key="1">
    <citation type="journal article" date="2023" name="G3 (Bethesda)">
        <title>A chromosome-length genome assembly and annotation of blackberry (Rubus argutus, cv. 'Hillquist').</title>
        <authorList>
            <person name="Bruna T."/>
            <person name="Aryal R."/>
            <person name="Dudchenko O."/>
            <person name="Sargent D.J."/>
            <person name="Mead D."/>
            <person name="Buti M."/>
            <person name="Cavallini A."/>
            <person name="Hytonen T."/>
            <person name="Andres J."/>
            <person name="Pham M."/>
            <person name="Weisz D."/>
            <person name="Mascagni F."/>
            <person name="Usai G."/>
            <person name="Natali L."/>
            <person name="Bassil N."/>
            <person name="Fernandez G.E."/>
            <person name="Lomsadze A."/>
            <person name="Armour M."/>
            <person name="Olukolu B."/>
            <person name="Poorten T."/>
            <person name="Britton C."/>
            <person name="Davik J."/>
            <person name="Ashrafi H."/>
            <person name="Aiden E.L."/>
            <person name="Borodovsky M."/>
            <person name="Worthington M."/>
        </authorList>
    </citation>
    <scope>NUCLEOTIDE SEQUENCE [LARGE SCALE GENOMIC DNA]</scope>
    <source>
        <strain evidence="2">PI 553951</strain>
    </source>
</reference>
<accession>A0AAW1XSZ5</accession>
<comment type="caution">
    <text evidence="2">The sequence shown here is derived from an EMBL/GenBank/DDBJ whole genome shotgun (WGS) entry which is preliminary data.</text>
</comment>
<evidence type="ECO:0000256" key="1">
    <source>
        <dbReference type="SAM" id="MobiDB-lite"/>
    </source>
</evidence>
<evidence type="ECO:0000313" key="2">
    <source>
        <dbReference type="EMBL" id="KAK9939712.1"/>
    </source>
</evidence>
<feature type="region of interest" description="Disordered" evidence="1">
    <location>
        <begin position="74"/>
        <end position="110"/>
    </location>
</feature>
<protein>
    <submittedName>
        <fullName evidence="2">Uncharacterized protein</fullName>
    </submittedName>
</protein>
<dbReference type="Proteomes" id="UP001457282">
    <property type="component" value="Unassembled WGS sequence"/>
</dbReference>
<feature type="compositionally biased region" description="Low complexity" evidence="1">
    <location>
        <begin position="74"/>
        <end position="97"/>
    </location>
</feature>
<gene>
    <name evidence="2" type="ORF">M0R45_016401</name>
</gene>
<dbReference type="EMBL" id="JBEDUW010000003">
    <property type="protein sequence ID" value="KAK9939712.1"/>
    <property type="molecule type" value="Genomic_DNA"/>
</dbReference>
<proteinExistence type="predicted"/>
<sequence length="155" mass="16431">MPVRRHLINPSSAFKQPSWVSSQANSSSLCPLPLSITKATTAVHSFLSSDLHGLKPPHQFNFHLLPKITAVTSSGSTQFTTTSTHHTASTQTTNPSDFDPPPPPSSPCSSVAVITTRAHPCASAPPHHRAAPLLLCPAAAGSAKEKVRDEERKEG</sequence>